<dbReference type="SUPFAM" id="SSF52833">
    <property type="entry name" value="Thioredoxin-like"/>
    <property type="match status" value="1"/>
</dbReference>
<evidence type="ECO:0000259" key="14">
    <source>
        <dbReference type="PROSITE" id="PS51352"/>
    </source>
</evidence>
<dbReference type="GO" id="GO:0005737">
    <property type="term" value="C:cytoplasm"/>
    <property type="evidence" value="ECO:0007669"/>
    <property type="project" value="TreeGrafter"/>
</dbReference>
<comment type="catalytic activity">
    <reaction evidence="12">
        <text>a hydroperoxide + [thioredoxin]-dithiol = an alcohol + [thioredoxin]-disulfide + H2O</text>
        <dbReference type="Rhea" id="RHEA:62620"/>
        <dbReference type="Rhea" id="RHEA-COMP:10698"/>
        <dbReference type="Rhea" id="RHEA-COMP:10700"/>
        <dbReference type="ChEBI" id="CHEBI:15377"/>
        <dbReference type="ChEBI" id="CHEBI:29950"/>
        <dbReference type="ChEBI" id="CHEBI:30879"/>
        <dbReference type="ChEBI" id="CHEBI:35924"/>
        <dbReference type="ChEBI" id="CHEBI:50058"/>
        <dbReference type="EC" id="1.11.1.24"/>
    </reaction>
</comment>
<dbReference type="PANTHER" id="PTHR42801:SF4">
    <property type="entry name" value="AHPC_TSA FAMILY PROTEIN"/>
    <property type="match status" value="1"/>
</dbReference>
<comment type="function">
    <text evidence="1">Thiol-specific peroxidase that catalyzes the reduction of hydrogen peroxide and organic hydroperoxides to water and alcohols, respectively. Plays a role in cell protection against oxidative stress by detoxifying peroxides and as sensor of hydrogen peroxide-mediated signaling events.</text>
</comment>
<dbReference type="AlphaFoldDB" id="F2JP62"/>
<evidence type="ECO:0000313" key="15">
    <source>
        <dbReference type="EMBL" id="ADZ84801.1"/>
    </source>
</evidence>
<dbReference type="CDD" id="cd03017">
    <property type="entry name" value="PRX_BCP"/>
    <property type="match status" value="1"/>
</dbReference>
<comment type="similarity">
    <text evidence="10">Belongs to the peroxiredoxin family. BCP/PrxQ subfamily.</text>
</comment>
<dbReference type="PANTHER" id="PTHR42801">
    <property type="entry name" value="THIOREDOXIN-DEPENDENT PEROXIDE REDUCTASE"/>
    <property type="match status" value="1"/>
</dbReference>
<dbReference type="KEGG" id="cle:Clole_3106"/>
<dbReference type="Pfam" id="PF00578">
    <property type="entry name" value="AhpC-TSA"/>
    <property type="match status" value="1"/>
</dbReference>
<evidence type="ECO:0000256" key="4">
    <source>
        <dbReference type="ARBA" id="ARBA00022559"/>
    </source>
</evidence>
<dbReference type="GO" id="GO:0045454">
    <property type="term" value="P:cell redox homeostasis"/>
    <property type="evidence" value="ECO:0007669"/>
    <property type="project" value="TreeGrafter"/>
</dbReference>
<gene>
    <name evidence="15" type="ordered locus">Clole_3106</name>
</gene>
<name>F2JP62_CELLD</name>
<dbReference type="InterPro" id="IPR013766">
    <property type="entry name" value="Thioredoxin_domain"/>
</dbReference>
<keyword evidence="6" id="KW-0560">Oxidoreductase</keyword>
<keyword evidence="16" id="KW-1185">Reference proteome</keyword>
<dbReference type="GO" id="GO:0008379">
    <property type="term" value="F:thioredoxin peroxidase activity"/>
    <property type="evidence" value="ECO:0007669"/>
    <property type="project" value="TreeGrafter"/>
</dbReference>
<dbReference type="FunFam" id="3.40.30.10:FF:000007">
    <property type="entry name" value="Thioredoxin-dependent thiol peroxidase"/>
    <property type="match status" value="1"/>
</dbReference>
<evidence type="ECO:0000256" key="10">
    <source>
        <dbReference type="ARBA" id="ARBA00038489"/>
    </source>
</evidence>
<keyword evidence="7" id="KW-1015">Disulfide bond</keyword>
<keyword evidence="5" id="KW-0049">Antioxidant</keyword>
<protein>
    <recommendedName>
        <fullName evidence="3">thioredoxin-dependent peroxiredoxin</fullName>
        <ecNumber evidence="3">1.11.1.24</ecNumber>
    </recommendedName>
    <alternativeName>
        <fullName evidence="11">Bacterioferritin comigratory protein</fullName>
    </alternativeName>
    <alternativeName>
        <fullName evidence="9">Thioredoxin peroxidase</fullName>
    </alternativeName>
</protein>
<evidence type="ECO:0000256" key="7">
    <source>
        <dbReference type="ARBA" id="ARBA00023157"/>
    </source>
</evidence>
<dbReference type="eggNOG" id="COG1225">
    <property type="taxonomic scope" value="Bacteria"/>
</dbReference>
<dbReference type="PIRSF" id="PIRSF000239">
    <property type="entry name" value="AHPC"/>
    <property type="match status" value="1"/>
</dbReference>
<sequence>MSDVILTEGMVAPDFTLMGSDQKEHRLSDYLGKKVILYFYPKDNTPGCSREAEAFRDHFNAFADANTIILGISRDTLASHDKFIAKYNLPFVLLSDSNEEVCKLYDVLKEKNMYGRISMGIERSTFMIDEKGILTKIYRKVKVAGHVEAVACELGL</sequence>
<evidence type="ECO:0000256" key="9">
    <source>
        <dbReference type="ARBA" id="ARBA00032824"/>
    </source>
</evidence>
<evidence type="ECO:0000256" key="8">
    <source>
        <dbReference type="ARBA" id="ARBA00023284"/>
    </source>
</evidence>
<proteinExistence type="inferred from homology"/>
<dbReference type="InterPro" id="IPR000866">
    <property type="entry name" value="AhpC/TSA"/>
</dbReference>
<dbReference type="EMBL" id="CP002582">
    <property type="protein sequence ID" value="ADZ84801.1"/>
    <property type="molecule type" value="Genomic_DNA"/>
</dbReference>
<keyword evidence="8" id="KW-0676">Redox-active center</keyword>
<evidence type="ECO:0000256" key="1">
    <source>
        <dbReference type="ARBA" id="ARBA00003330"/>
    </source>
</evidence>
<evidence type="ECO:0000256" key="6">
    <source>
        <dbReference type="ARBA" id="ARBA00023002"/>
    </source>
</evidence>
<feature type="domain" description="Thioredoxin" evidence="14">
    <location>
        <begin position="6"/>
        <end position="156"/>
    </location>
</feature>
<keyword evidence="4" id="KW-0575">Peroxidase</keyword>
<dbReference type="EC" id="1.11.1.24" evidence="3"/>
<evidence type="ECO:0000256" key="12">
    <source>
        <dbReference type="ARBA" id="ARBA00049091"/>
    </source>
</evidence>
<accession>F2JP62</accession>
<evidence type="ECO:0000256" key="3">
    <source>
        <dbReference type="ARBA" id="ARBA00013017"/>
    </source>
</evidence>
<feature type="active site" description="Cysteine sulfenic acid (-SOH) intermediate; for peroxidase activity" evidence="13">
    <location>
        <position position="48"/>
    </location>
</feature>
<reference evidence="15 16" key="1">
    <citation type="journal article" date="2011" name="J. Bacteriol.">
        <title>Complete genome sequence of the cellulose-degrading bacterium Cellulosilyticum lentocellum.</title>
        <authorList>
            <consortium name="US DOE Joint Genome Institute"/>
            <person name="Miller D.A."/>
            <person name="Suen G."/>
            <person name="Bruce D."/>
            <person name="Copeland A."/>
            <person name="Cheng J.F."/>
            <person name="Detter C."/>
            <person name="Goodwin L.A."/>
            <person name="Han C.S."/>
            <person name="Hauser L.J."/>
            <person name="Land M.L."/>
            <person name="Lapidus A."/>
            <person name="Lucas S."/>
            <person name="Meincke L."/>
            <person name="Pitluck S."/>
            <person name="Tapia R."/>
            <person name="Teshima H."/>
            <person name="Woyke T."/>
            <person name="Fox B.G."/>
            <person name="Angert E.R."/>
            <person name="Currie C.R."/>
        </authorList>
    </citation>
    <scope>NUCLEOTIDE SEQUENCE [LARGE SCALE GENOMIC DNA]</scope>
    <source>
        <strain evidence="16">ATCC 49066 / DSM 5427 / NCIMB 11756 / RHM5</strain>
    </source>
</reference>
<organism evidence="15 16">
    <name type="scientific">Cellulosilyticum lentocellum (strain ATCC 49066 / DSM 5427 / NCIMB 11756 / RHM5)</name>
    <name type="common">Clostridium lentocellum</name>
    <dbReference type="NCBI Taxonomy" id="642492"/>
    <lineage>
        <taxon>Bacteria</taxon>
        <taxon>Bacillati</taxon>
        <taxon>Bacillota</taxon>
        <taxon>Clostridia</taxon>
        <taxon>Lachnospirales</taxon>
        <taxon>Cellulosilyticaceae</taxon>
        <taxon>Cellulosilyticum</taxon>
    </lineage>
</organism>
<comment type="subunit">
    <text evidence="2">Monomer.</text>
</comment>
<dbReference type="InterPro" id="IPR024706">
    <property type="entry name" value="Peroxiredoxin_AhpC-typ"/>
</dbReference>
<evidence type="ECO:0000313" key="16">
    <source>
        <dbReference type="Proteomes" id="UP000008467"/>
    </source>
</evidence>
<dbReference type="STRING" id="642492.Clole_3106"/>
<evidence type="ECO:0000256" key="11">
    <source>
        <dbReference type="ARBA" id="ARBA00041373"/>
    </source>
</evidence>
<dbReference type="Gene3D" id="3.40.30.10">
    <property type="entry name" value="Glutaredoxin"/>
    <property type="match status" value="1"/>
</dbReference>
<dbReference type="HOGENOM" id="CLU_042529_14_1_9"/>
<dbReference type="InterPro" id="IPR050924">
    <property type="entry name" value="Peroxiredoxin_BCP/PrxQ"/>
</dbReference>
<evidence type="ECO:0000256" key="13">
    <source>
        <dbReference type="PIRSR" id="PIRSR000239-1"/>
    </source>
</evidence>
<dbReference type="InterPro" id="IPR036249">
    <property type="entry name" value="Thioredoxin-like_sf"/>
</dbReference>
<dbReference type="Proteomes" id="UP000008467">
    <property type="component" value="Chromosome"/>
</dbReference>
<evidence type="ECO:0000256" key="5">
    <source>
        <dbReference type="ARBA" id="ARBA00022862"/>
    </source>
</evidence>
<evidence type="ECO:0000256" key="2">
    <source>
        <dbReference type="ARBA" id="ARBA00011245"/>
    </source>
</evidence>
<dbReference type="PROSITE" id="PS51352">
    <property type="entry name" value="THIOREDOXIN_2"/>
    <property type="match status" value="1"/>
</dbReference>
<dbReference type="GO" id="GO:0034599">
    <property type="term" value="P:cellular response to oxidative stress"/>
    <property type="evidence" value="ECO:0007669"/>
    <property type="project" value="TreeGrafter"/>
</dbReference>